<sequence length="234" mass="27098">MLELLNYMKKVAIFDVDGTVFRSSLLVELVNALIKSELFPKSAPEGYVKQYTRWLDRKGGYDEYIAGVVDVFLKHIKGIPYGEFNDVVKTVVEEKKDRIYIFTRDLIRDLKKDDYFLLAISQSPKGILDEFCKRLGFDKIYGRFYELGPQNQFTGNVIDLHLIANKGSIVKRAVLKERLTLKGSIGVGDTKDDIPFLELVERPICFNPNSELYRYAKINKWEVVVERKDVVYHL</sequence>
<evidence type="ECO:0000313" key="12">
    <source>
        <dbReference type="Proteomes" id="UP000183206"/>
    </source>
</evidence>
<evidence type="ECO:0000256" key="7">
    <source>
        <dbReference type="ARBA" id="ARBA00022842"/>
    </source>
</evidence>
<keyword evidence="6" id="KW-0378">Hydrolase</keyword>
<comment type="pathway">
    <text evidence="2">Amino-acid biosynthesis; L-serine biosynthesis; L-serine from 3-phospho-D-glycerate: step 3/3.</text>
</comment>
<dbReference type="Gene3D" id="3.40.50.1000">
    <property type="entry name" value="HAD superfamily/HAD-like"/>
    <property type="match status" value="1"/>
</dbReference>
<dbReference type="InterPro" id="IPR036412">
    <property type="entry name" value="HAD-like_sf"/>
</dbReference>
<name>A0A1J4V8Y1_9BACT</name>
<evidence type="ECO:0000256" key="8">
    <source>
        <dbReference type="ARBA" id="ARBA00023299"/>
    </source>
</evidence>
<keyword evidence="4" id="KW-0028">Amino-acid biosynthesis</keyword>
<evidence type="ECO:0000256" key="3">
    <source>
        <dbReference type="ARBA" id="ARBA00012640"/>
    </source>
</evidence>
<comment type="caution">
    <text evidence="11">The sequence shown here is derived from an EMBL/GenBank/DDBJ whole genome shotgun (WGS) entry which is preliminary data.</text>
</comment>
<accession>A0A1J4V8Y1</accession>
<dbReference type="InterPro" id="IPR050582">
    <property type="entry name" value="HAD-like_SerB"/>
</dbReference>
<dbReference type="GO" id="GO:0000287">
    <property type="term" value="F:magnesium ion binding"/>
    <property type="evidence" value="ECO:0007669"/>
    <property type="project" value="TreeGrafter"/>
</dbReference>
<reference evidence="11 12" key="1">
    <citation type="journal article" date="2016" name="Environ. Microbiol.">
        <title>Genomic resolution of a cold subsurface aquifer community provides metabolic insights for novel microbes adapted to high CO concentrations.</title>
        <authorList>
            <person name="Probst A.J."/>
            <person name="Castelle C.J."/>
            <person name="Singh A."/>
            <person name="Brown C.T."/>
            <person name="Anantharaman K."/>
            <person name="Sharon I."/>
            <person name="Hug L.A."/>
            <person name="Burstein D."/>
            <person name="Emerson J.B."/>
            <person name="Thomas B.C."/>
            <person name="Banfield J.F."/>
        </authorList>
    </citation>
    <scope>NUCLEOTIDE SEQUENCE [LARGE SCALE GENOMIC DNA]</scope>
    <source>
        <strain evidence="11">CG1_02_47_685</strain>
    </source>
</reference>
<evidence type="ECO:0000256" key="9">
    <source>
        <dbReference type="ARBA" id="ARBA00048138"/>
    </source>
</evidence>
<dbReference type="GO" id="GO:0005737">
    <property type="term" value="C:cytoplasm"/>
    <property type="evidence" value="ECO:0007669"/>
    <property type="project" value="TreeGrafter"/>
</dbReference>
<dbReference type="NCBIfam" id="TIGR01488">
    <property type="entry name" value="HAD-SF-IB"/>
    <property type="match status" value="1"/>
</dbReference>
<evidence type="ECO:0000256" key="5">
    <source>
        <dbReference type="ARBA" id="ARBA00022723"/>
    </source>
</evidence>
<dbReference type="EC" id="3.1.3.3" evidence="3"/>
<dbReference type="Gene3D" id="1.20.1440.100">
    <property type="entry name" value="SG protein - dephosphorylation function"/>
    <property type="match status" value="1"/>
</dbReference>
<dbReference type="SUPFAM" id="SSF56784">
    <property type="entry name" value="HAD-like"/>
    <property type="match status" value="1"/>
</dbReference>
<comment type="cofactor">
    <cofactor evidence="1">
        <name>Mg(2+)</name>
        <dbReference type="ChEBI" id="CHEBI:18420"/>
    </cofactor>
</comment>
<dbReference type="InterPro" id="IPR023214">
    <property type="entry name" value="HAD_sf"/>
</dbReference>
<evidence type="ECO:0000313" key="11">
    <source>
        <dbReference type="EMBL" id="OIO32491.1"/>
    </source>
</evidence>
<proteinExistence type="predicted"/>
<protein>
    <recommendedName>
        <fullName evidence="3">phosphoserine phosphatase</fullName>
        <ecNumber evidence="3">3.1.3.3</ecNumber>
    </recommendedName>
</protein>
<evidence type="ECO:0000256" key="4">
    <source>
        <dbReference type="ARBA" id="ARBA00022605"/>
    </source>
</evidence>
<evidence type="ECO:0000256" key="6">
    <source>
        <dbReference type="ARBA" id="ARBA00022801"/>
    </source>
</evidence>
<evidence type="ECO:0000256" key="10">
    <source>
        <dbReference type="ARBA" id="ARBA00048523"/>
    </source>
</evidence>
<keyword evidence="8" id="KW-0718">Serine biosynthesis</keyword>
<dbReference type="EMBL" id="MNVO01000035">
    <property type="protein sequence ID" value="OIO32491.1"/>
    <property type="molecule type" value="Genomic_DNA"/>
</dbReference>
<dbReference type="Proteomes" id="UP000183206">
    <property type="component" value="Unassembled WGS sequence"/>
</dbReference>
<evidence type="ECO:0000256" key="1">
    <source>
        <dbReference type="ARBA" id="ARBA00001946"/>
    </source>
</evidence>
<evidence type="ECO:0000256" key="2">
    <source>
        <dbReference type="ARBA" id="ARBA00005135"/>
    </source>
</evidence>
<dbReference type="GO" id="GO:0036424">
    <property type="term" value="F:L-phosphoserine phosphatase activity"/>
    <property type="evidence" value="ECO:0007669"/>
    <property type="project" value="TreeGrafter"/>
</dbReference>
<gene>
    <name evidence="11" type="ORF">AUJ44_02240</name>
</gene>
<organism evidence="11 12">
    <name type="scientific">Candidatus Nomurabacteria bacterium CG1_02_47_685</name>
    <dbReference type="NCBI Taxonomy" id="1805282"/>
    <lineage>
        <taxon>Bacteria</taxon>
        <taxon>Candidatus Nomuraibacteriota</taxon>
    </lineage>
</organism>
<dbReference type="STRING" id="1805282.AUJ44_02240"/>
<dbReference type="GO" id="GO:0006564">
    <property type="term" value="P:L-serine biosynthetic process"/>
    <property type="evidence" value="ECO:0007669"/>
    <property type="project" value="UniProtKB-KW"/>
</dbReference>
<dbReference type="PANTHER" id="PTHR43344:SF2">
    <property type="entry name" value="PHOSPHOSERINE PHOSPHATASE"/>
    <property type="match status" value="1"/>
</dbReference>
<dbReference type="Pfam" id="PF12710">
    <property type="entry name" value="HAD"/>
    <property type="match status" value="1"/>
</dbReference>
<dbReference type="AlphaFoldDB" id="A0A1J4V8Y1"/>
<keyword evidence="5" id="KW-0479">Metal-binding</keyword>
<keyword evidence="7" id="KW-0460">Magnesium</keyword>
<comment type="catalytic activity">
    <reaction evidence="9">
        <text>O-phospho-L-serine + H2O = L-serine + phosphate</text>
        <dbReference type="Rhea" id="RHEA:21208"/>
        <dbReference type="ChEBI" id="CHEBI:15377"/>
        <dbReference type="ChEBI" id="CHEBI:33384"/>
        <dbReference type="ChEBI" id="CHEBI:43474"/>
        <dbReference type="ChEBI" id="CHEBI:57524"/>
        <dbReference type="EC" id="3.1.3.3"/>
    </reaction>
</comment>
<dbReference type="PANTHER" id="PTHR43344">
    <property type="entry name" value="PHOSPHOSERINE PHOSPHATASE"/>
    <property type="match status" value="1"/>
</dbReference>
<comment type="catalytic activity">
    <reaction evidence="10">
        <text>O-phospho-D-serine + H2O = D-serine + phosphate</text>
        <dbReference type="Rhea" id="RHEA:24873"/>
        <dbReference type="ChEBI" id="CHEBI:15377"/>
        <dbReference type="ChEBI" id="CHEBI:35247"/>
        <dbReference type="ChEBI" id="CHEBI:43474"/>
        <dbReference type="ChEBI" id="CHEBI:58680"/>
        <dbReference type="EC" id="3.1.3.3"/>
    </reaction>
</comment>